<dbReference type="AlphaFoldDB" id="A0A6A7AP53"/>
<dbReference type="InterPro" id="IPR053209">
    <property type="entry name" value="Gramillin-biosynth_MTr"/>
</dbReference>
<dbReference type="SUPFAM" id="SSF82199">
    <property type="entry name" value="SET domain"/>
    <property type="match status" value="1"/>
</dbReference>
<dbReference type="Gene3D" id="1.25.40.10">
    <property type="entry name" value="Tetratricopeptide repeat domain"/>
    <property type="match status" value="1"/>
</dbReference>
<dbReference type="InterPro" id="IPR001214">
    <property type="entry name" value="SET_dom"/>
</dbReference>
<dbReference type="PANTHER" id="PTHR47643">
    <property type="entry name" value="TPR DOMAIN PROTEIN (AFU_ORTHOLOGUE AFUA_5G12710)"/>
    <property type="match status" value="1"/>
</dbReference>
<dbReference type="Proteomes" id="UP000799423">
    <property type="component" value="Unassembled WGS sequence"/>
</dbReference>
<evidence type="ECO:0000313" key="2">
    <source>
        <dbReference type="EMBL" id="KAF2845050.1"/>
    </source>
</evidence>
<dbReference type="InterPro" id="IPR011990">
    <property type="entry name" value="TPR-like_helical_dom_sf"/>
</dbReference>
<protein>
    <recommendedName>
        <fullName evidence="1">SET domain-containing protein</fullName>
    </recommendedName>
</protein>
<evidence type="ECO:0000259" key="1">
    <source>
        <dbReference type="PROSITE" id="PS50280"/>
    </source>
</evidence>
<dbReference type="InterPro" id="IPR046341">
    <property type="entry name" value="SET_dom_sf"/>
</dbReference>
<evidence type="ECO:0000313" key="3">
    <source>
        <dbReference type="Proteomes" id="UP000799423"/>
    </source>
</evidence>
<reference evidence="2" key="1">
    <citation type="submission" date="2020-01" db="EMBL/GenBank/DDBJ databases">
        <authorList>
            <consortium name="DOE Joint Genome Institute"/>
            <person name="Haridas S."/>
            <person name="Albert R."/>
            <person name="Binder M."/>
            <person name="Bloem J."/>
            <person name="Labutti K."/>
            <person name="Salamov A."/>
            <person name="Andreopoulos B."/>
            <person name="Baker S.E."/>
            <person name="Barry K."/>
            <person name="Bills G."/>
            <person name="Bluhm B.H."/>
            <person name="Cannon C."/>
            <person name="Castanera R."/>
            <person name="Culley D.E."/>
            <person name="Daum C."/>
            <person name="Ezra D."/>
            <person name="Gonzalez J.B."/>
            <person name="Henrissat B."/>
            <person name="Kuo A."/>
            <person name="Liang C."/>
            <person name="Lipzen A."/>
            <person name="Lutzoni F."/>
            <person name="Magnuson J."/>
            <person name="Mondo S."/>
            <person name="Nolan M."/>
            <person name="Ohm R."/>
            <person name="Pangilinan J."/>
            <person name="Park H.-J."/>
            <person name="Ramirez L."/>
            <person name="Alfaro M."/>
            <person name="Sun H."/>
            <person name="Tritt A."/>
            <person name="Yoshinaga Y."/>
            <person name="Zwiers L.-H."/>
            <person name="Turgeon B.G."/>
            <person name="Goodwin S.B."/>
            <person name="Spatafora J.W."/>
            <person name="Crous P.W."/>
            <person name="Grigoriev I.V."/>
        </authorList>
    </citation>
    <scope>NUCLEOTIDE SEQUENCE</scope>
    <source>
        <strain evidence="2">IPT5</strain>
    </source>
</reference>
<feature type="domain" description="SET" evidence="1">
    <location>
        <begin position="351"/>
        <end position="543"/>
    </location>
</feature>
<dbReference type="EMBL" id="MU006355">
    <property type="protein sequence ID" value="KAF2845050.1"/>
    <property type="molecule type" value="Genomic_DNA"/>
</dbReference>
<sequence>MDVHDVGKDYAQILSRQKQMLQEAKKRQGQRPQHWRGRDEMYMSFMMAIMGRTTQKGETNMVHTSFVPPSYLPCSTPLAALQPINIRELRVETHHRGTYLMVRAITPPSRMTGIMVLVEDEREHVVMLQLYQQDSEMTRAAKDIVNVGTVMILKEPFFKLMASGEYGLRVDHLADVVEIGDYDPRRPIRWRPRVLDEERTVESLKLDGNEAVSDRNYWRAIQLYTAALLQCPTVHETQIVKRNRALALLKTGQFDAVLSDVNYPDFGAHPSDKAMFRAAEALYELRRYDEAHKVLELLVSSFPSNARAQEVLKRVRSRCGEQSSGNYNFKRLQEQAQKLRPPRLEHATYVGPVEVRQAAGKGRGLFLTQGVRTGDLLVCEKAFSYAWVDDRDQGSSTSSLLLSIDTGRGFAGGQADLISTIVQTIHRNPSLGNDFRALHHGDYESVKTFTVDDTPIVDTFLVEGIMSYNVFGCPDSSLNTHKDVLANMSKQPAYFGSCGIWLQASYLNHSCVGNVRRSFIGDMMVVRACRNLAADTELTFAYHSPDGISFKELQEKLRSWEFTCNCAMCNDARETKSAVFVERKRLQAQLKQLCGLLGSRTFPTKKFERLLNALDATYVRPATEVPRLMLWDPQILLVRFYSSTEAGKCMEWISKVLSTLGFVFVGADLSNTPFAIDIWGLVIDHLVEVFVHAMTVFISSRLFNDSKKAEEYAKMAYKIVVGEDCSFKSVHGI</sequence>
<dbReference type="Gene3D" id="2.170.270.10">
    <property type="entry name" value="SET domain"/>
    <property type="match status" value="1"/>
</dbReference>
<name>A0A6A7AP53_9PLEO</name>
<dbReference type="PROSITE" id="PS50280">
    <property type="entry name" value="SET"/>
    <property type="match status" value="1"/>
</dbReference>
<proteinExistence type="predicted"/>
<dbReference type="OrthoDB" id="438641at2759"/>
<gene>
    <name evidence="2" type="ORF">T440DRAFT_545688</name>
</gene>
<keyword evidence="3" id="KW-1185">Reference proteome</keyword>
<dbReference type="PANTHER" id="PTHR47643:SF2">
    <property type="entry name" value="TPR DOMAIN PROTEIN (AFU_ORTHOLOGUE AFUA_5G12710)"/>
    <property type="match status" value="1"/>
</dbReference>
<organism evidence="2 3">
    <name type="scientific">Plenodomus tracheiphilus IPT5</name>
    <dbReference type="NCBI Taxonomy" id="1408161"/>
    <lineage>
        <taxon>Eukaryota</taxon>
        <taxon>Fungi</taxon>
        <taxon>Dikarya</taxon>
        <taxon>Ascomycota</taxon>
        <taxon>Pezizomycotina</taxon>
        <taxon>Dothideomycetes</taxon>
        <taxon>Pleosporomycetidae</taxon>
        <taxon>Pleosporales</taxon>
        <taxon>Pleosporineae</taxon>
        <taxon>Leptosphaeriaceae</taxon>
        <taxon>Plenodomus</taxon>
    </lineage>
</organism>
<accession>A0A6A7AP53</accession>
<dbReference type="Pfam" id="PF00856">
    <property type="entry name" value="SET"/>
    <property type="match status" value="1"/>
</dbReference>
<dbReference type="CDD" id="cd20071">
    <property type="entry name" value="SET_SMYD"/>
    <property type="match status" value="1"/>
</dbReference>
<dbReference type="SUPFAM" id="SSF48452">
    <property type="entry name" value="TPR-like"/>
    <property type="match status" value="1"/>
</dbReference>